<evidence type="ECO:0000256" key="7">
    <source>
        <dbReference type="ARBA" id="ARBA00023136"/>
    </source>
</evidence>
<accession>A0ABY7VGU5</accession>
<feature type="transmembrane region" description="Helical" evidence="8">
    <location>
        <begin position="173"/>
        <end position="195"/>
    </location>
</feature>
<dbReference type="GO" id="GO:0016787">
    <property type="term" value="F:hydrolase activity"/>
    <property type="evidence" value="ECO:0007669"/>
    <property type="project" value="UniProtKB-KW"/>
</dbReference>
<feature type="transmembrane region" description="Helical" evidence="8">
    <location>
        <begin position="93"/>
        <end position="113"/>
    </location>
</feature>
<evidence type="ECO:0000313" key="10">
    <source>
        <dbReference type="Proteomes" id="UP001215231"/>
    </source>
</evidence>
<evidence type="ECO:0000313" key="9">
    <source>
        <dbReference type="EMBL" id="WDE12251.1"/>
    </source>
</evidence>
<sequence>MNLVPNNLKILLWFMALIAIFVVFYPLQTHEYWDAWINSHGYSHGLLLLLVSLFLIASKPEAVNSSNGSIFFLLLLAGLILVYPFAALTKIEVISRFLMPCFILAATGAVFGYRNLKKFLIPLLLLFFTVPSWSIVSPLFQAIAANAVASISMLIGIPTYIEGNSVAIPNGTFLVAEGCSGIRYILVALSIALINCELSQFKIRSQVIAIALAFLLSVVANWVRIEVIVLYAHQYGMSHPIIADHNSLGWIVFGIFMLFYFLLLPYITRQEPKEKALSPEPIQPRQKWLGLATIALFVLGAAMPAYFYQQLPEKSLLVESEAKPAIYDFTPATREQHSQEHSQDSLHQLSVLEYDMRDRDADITDSLNRPVSKPYRIKEMITNQDAAHALQTFVLTDHNKQYFYSFWYQSGDLITTSLTRVKLGSLTSLLKGNFINRAYFVTTECDSGCTNLTAHRGFIQQLMTK</sequence>
<feature type="transmembrane region" description="Helical" evidence="8">
    <location>
        <begin position="207"/>
        <end position="232"/>
    </location>
</feature>
<keyword evidence="10" id="KW-1185">Reference proteome</keyword>
<keyword evidence="6 8" id="KW-1133">Transmembrane helix</keyword>
<gene>
    <name evidence="9" type="primary">xrt</name>
    <name evidence="9" type="ORF">H3N35_01835</name>
</gene>
<dbReference type="Proteomes" id="UP001215231">
    <property type="component" value="Chromosome"/>
</dbReference>
<dbReference type="Pfam" id="PF09721">
    <property type="entry name" value="Exosortase_EpsH"/>
    <property type="match status" value="1"/>
</dbReference>
<name>A0ABY7VGU5_9GAMM</name>
<feature type="transmembrane region" description="Helical" evidence="8">
    <location>
        <begin position="69"/>
        <end position="86"/>
    </location>
</feature>
<keyword evidence="2" id="KW-1003">Cell membrane</keyword>
<dbReference type="InterPro" id="IPR013426">
    <property type="entry name" value="EpsH-like"/>
</dbReference>
<evidence type="ECO:0000256" key="1">
    <source>
        <dbReference type="ARBA" id="ARBA00004651"/>
    </source>
</evidence>
<dbReference type="EMBL" id="CP059693">
    <property type="protein sequence ID" value="WDE12251.1"/>
    <property type="molecule type" value="Genomic_DNA"/>
</dbReference>
<feature type="transmembrane region" description="Helical" evidence="8">
    <location>
        <begin position="143"/>
        <end position="161"/>
    </location>
</feature>
<feature type="transmembrane region" description="Helical" evidence="8">
    <location>
        <begin position="119"/>
        <end position="136"/>
    </location>
</feature>
<keyword evidence="5 9" id="KW-0378">Hydrolase</keyword>
<evidence type="ECO:0000256" key="6">
    <source>
        <dbReference type="ARBA" id="ARBA00022989"/>
    </source>
</evidence>
<dbReference type="InterPro" id="IPR019127">
    <property type="entry name" value="Exosortase"/>
</dbReference>
<evidence type="ECO:0000256" key="8">
    <source>
        <dbReference type="SAM" id="Phobius"/>
    </source>
</evidence>
<proteinExistence type="predicted"/>
<feature type="transmembrane region" description="Helical" evidence="8">
    <location>
        <begin position="247"/>
        <end position="267"/>
    </location>
</feature>
<dbReference type="InterPro" id="IPR026392">
    <property type="entry name" value="Exo/Archaeosortase_dom"/>
</dbReference>
<dbReference type="NCBIfam" id="TIGR02602">
    <property type="entry name" value="8TM_EpsH"/>
    <property type="match status" value="1"/>
</dbReference>
<comment type="subcellular location">
    <subcellularLocation>
        <location evidence="1">Cell membrane</location>
        <topology evidence="1">Multi-pass membrane protein</topology>
    </subcellularLocation>
</comment>
<feature type="transmembrane region" description="Helical" evidence="8">
    <location>
        <begin position="6"/>
        <end position="27"/>
    </location>
</feature>
<reference evidence="9 10" key="1">
    <citation type="journal article" date="2022" name="Mar. Drugs">
        <title>Bioassay-Guided Fractionation Leads to the Detection of Cholic Acid Generated by the Rare Thalassomonas sp.</title>
        <authorList>
            <person name="Pheiffer F."/>
            <person name="Schneider Y.K."/>
            <person name="Hansen E.H."/>
            <person name="Andersen J.H."/>
            <person name="Isaksson J."/>
            <person name="Busche T."/>
            <person name="R C."/>
            <person name="Kalinowski J."/>
            <person name="Zyl L.V."/>
            <person name="Trindade M."/>
        </authorList>
    </citation>
    <scope>NUCLEOTIDE SEQUENCE [LARGE SCALE GENOMIC DNA]</scope>
    <source>
        <strain evidence="9 10">A5K-61T</strain>
    </source>
</reference>
<evidence type="ECO:0000256" key="2">
    <source>
        <dbReference type="ARBA" id="ARBA00022475"/>
    </source>
</evidence>
<evidence type="ECO:0000256" key="4">
    <source>
        <dbReference type="ARBA" id="ARBA00022692"/>
    </source>
</evidence>
<feature type="transmembrane region" description="Helical" evidence="8">
    <location>
        <begin position="39"/>
        <end position="57"/>
    </location>
</feature>
<evidence type="ECO:0000256" key="5">
    <source>
        <dbReference type="ARBA" id="ARBA00022801"/>
    </source>
</evidence>
<dbReference type="NCBIfam" id="TIGR04178">
    <property type="entry name" value="exo_archaeo"/>
    <property type="match status" value="1"/>
</dbReference>
<keyword evidence="3" id="KW-0645">Protease</keyword>
<dbReference type="EC" id="3.4.22.-" evidence="9"/>
<protein>
    <submittedName>
        <fullName evidence="9">Exosortase</fullName>
        <ecNumber evidence="9">3.4.22.-</ecNumber>
    </submittedName>
</protein>
<keyword evidence="4 8" id="KW-0812">Transmembrane</keyword>
<feature type="transmembrane region" description="Helical" evidence="8">
    <location>
        <begin position="288"/>
        <end position="308"/>
    </location>
</feature>
<dbReference type="RefSeq" id="WP_274052521.1">
    <property type="nucleotide sequence ID" value="NZ_CP059693.1"/>
</dbReference>
<keyword evidence="7 8" id="KW-0472">Membrane</keyword>
<evidence type="ECO:0000256" key="3">
    <source>
        <dbReference type="ARBA" id="ARBA00022670"/>
    </source>
</evidence>
<organism evidence="9 10">
    <name type="scientific">Thalassomonas haliotis</name>
    <dbReference type="NCBI Taxonomy" id="485448"/>
    <lineage>
        <taxon>Bacteria</taxon>
        <taxon>Pseudomonadati</taxon>
        <taxon>Pseudomonadota</taxon>
        <taxon>Gammaproteobacteria</taxon>
        <taxon>Alteromonadales</taxon>
        <taxon>Colwelliaceae</taxon>
        <taxon>Thalassomonas</taxon>
    </lineage>
</organism>